<evidence type="ECO:0000256" key="3">
    <source>
        <dbReference type="ARBA" id="ARBA00022692"/>
    </source>
</evidence>
<evidence type="ECO:0000256" key="4">
    <source>
        <dbReference type="ARBA" id="ARBA00022927"/>
    </source>
</evidence>
<evidence type="ECO:0000256" key="8">
    <source>
        <dbReference type="SAM" id="MobiDB-lite"/>
    </source>
</evidence>
<evidence type="ECO:0000256" key="1">
    <source>
        <dbReference type="ARBA" id="ARBA00004167"/>
    </source>
</evidence>
<proteinExistence type="predicted"/>
<accession>A0A1K1LHH3</accession>
<dbReference type="EMBL" id="LT630450">
    <property type="protein sequence ID" value="SFV72894.1"/>
    <property type="molecule type" value="Genomic_DNA"/>
</dbReference>
<feature type="region of interest" description="Disordered" evidence="8">
    <location>
        <begin position="57"/>
        <end position="162"/>
    </location>
</feature>
<dbReference type="GO" id="GO:0015031">
    <property type="term" value="P:protein transport"/>
    <property type="evidence" value="ECO:0007669"/>
    <property type="project" value="UniProtKB-KW"/>
</dbReference>
<organism evidence="9 10">
    <name type="scientific">Desulfovibrio piger</name>
    <dbReference type="NCBI Taxonomy" id="901"/>
    <lineage>
        <taxon>Bacteria</taxon>
        <taxon>Pseudomonadati</taxon>
        <taxon>Thermodesulfobacteriota</taxon>
        <taxon>Desulfovibrionia</taxon>
        <taxon>Desulfovibrionales</taxon>
        <taxon>Desulfovibrionaceae</taxon>
        <taxon>Desulfovibrio</taxon>
    </lineage>
</organism>
<dbReference type="Proteomes" id="UP000186323">
    <property type="component" value="Chromosome I"/>
</dbReference>
<dbReference type="GO" id="GO:0016020">
    <property type="term" value="C:membrane"/>
    <property type="evidence" value="ECO:0007669"/>
    <property type="project" value="UniProtKB-SubCell"/>
</dbReference>
<evidence type="ECO:0000256" key="2">
    <source>
        <dbReference type="ARBA" id="ARBA00022448"/>
    </source>
</evidence>
<dbReference type="KEGG" id="dpg:DESPIGER_1031"/>
<feature type="compositionally biased region" description="Low complexity" evidence="8">
    <location>
        <begin position="139"/>
        <end position="162"/>
    </location>
</feature>
<dbReference type="InterPro" id="IPR003369">
    <property type="entry name" value="TatA/B/E"/>
</dbReference>
<sequence>MFGIGSTEFLVILLVALVVLGPKSLASVSRTLGKAMGEFRRVSTDFQRTLNAEVEQEEHLKRKQEAEKEFFSPEARAEHAAQTAAQAQAAAQPAAPQTQAAPAAGAAPAATETAAARPAAQPEVVPAAAPVPPAESPLAQAEAGSPATAAPAAATPASGAKA</sequence>
<keyword evidence="5" id="KW-1133">Transmembrane helix</keyword>
<name>A0A1K1LHH3_9BACT</name>
<evidence type="ECO:0000256" key="5">
    <source>
        <dbReference type="ARBA" id="ARBA00022989"/>
    </source>
</evidence>
<dbReference type="OrthoDB" id="9810561at2"/>
<feature type="compositionally biased region" description="Basic and acidic residues" evidence="8">
    <location>
        <begin position="57"/>
        <end position="79"/>
    </location>
</feature>
<dbReference type="PRINTS" id="PR01506">
    <property type="entry name" value="TATBPROTEIN"/>
</dbReference>
<keyword evidence="3" id="KW-0812">Transmembrane</keyword>
<dbReference type="RefSeq" id="WP_072333933.1">
    <property type="nucleotide sequence ID" value="NZ_DBGAMW010000031.1"/>
</dbReference>
<dbReference type="PANTHER" id="PTHR33162:SF1">
    <property type="entry name" value="SEC-INDEPENDENT PROTEIN TRANSLOCASE PROTEIN TATA, CHLOROPLASTIC"/>
    <property type="match status" value="1"/>
</dbReference>
<gene>
    <name evidence="9" type="ORF">DESPIGER_1031</name>
</gene>
<evidence type="ECO:0000313" key="10">
    <source>
        <dbReference type="Proteomes" id="UP000186323"/>
    </source>
</evidence>
<evidence type="ECO:0000256" key="7">
    <source>
        <dbReference type="ARBA" id="ARBA00023136"/>
    </source>
</evidence>
<evidence type="ECO:0000256" key="6">
    <source>
        <dbReference type="ARBA" id="ARBA00023010"/>
    </source>
</evidence>
<dbReference type="Pfam" id="PF02416">
    <property type="entry name" value="TatA_B_E"/>
    <property type="match status" value="1"/>
</dbReference>
<dbReference type="AlphaFoldDB" id="A0A1K1LHH3"/>
<keyword evidence="7" id="KW-0472">Membrane</keyword>
<keyword evidence="6" id="KW-0811">Translocation</keyword>
<keyword evidence="2" id="KW-0813">Transport</keyword>
<evidence type="ECO:0000313" key="9">
    <source>
        <dbReference type="EMBL" id="SFV72894.1"/>
    </source>
</evidence>
<keyword evidence="4" id="KW-0653">Protein transport</keyword>
<dbReference type="PANTHER" id="PTHR33162">
    <property type="entry name" value="SEC-INDEPENDENT PROTEIN TRANSLOCASE PROTEIN TATA, CHLOROPLASTIC"/>
    <property type="match status" value="1"/>
</dbReference>
<keyword evidence="10" id="KW-1185">Reference proteome</keyword>
<dbReference type="Gene3D" id="1.20.5.3310">
    <property type="match status" value="1"/>
</dbReference>
<feature type="compositionally biased region" description="Low complexity" evidence="8">
    <location>
        <begin position="80"/>
        <end position="128"/>
    </location>
</feature>
<comment type="subcellular location">
    <subcellularLocation>
        <location evidence="1">Membrane</location>
        <topology evidence="1">Single-pass membrane protein</topology>
    </subcellularLocation>
</comment>
<protein>
    <submittedName>
        <fullName evidence="9">Twin-arginine translocation protein TatB</fullName>
    </submittedName>
</protein>
<reference evidence="10" key="1">
    <citation type="submission" date="2016-10" db="EMBL/GenBank/DDBJ databases">
        <authorList>
            <person name="Wegmann U."/>
        </authorList>
    </citation>
    <scope>NUCLEOTIDE SEQUENCE [LARGE SCALE GENOMIC DNA]</scope>
</reference>